<evidence type="ECO:0000259" key="1">
    <source>
        <dbReference type="Pfam" id="PF06985"/>
    </source>
</evidence>
<dbReference type="Pfam" id="PF06985">
    <property type="entry name" value="HET"/>
    <property type="match status" value="1"/>
</dbReference>
<evidence type="ECO:0000313" key="3">
    <source>
        <dbReference type="Proteomes" id="UP000504636"/>
    </source>
</evidence>
<protein>
    <recommendedName>
        <fullName evidence="1">Heterokaryon incompatibility domain-containing protein</fullName>
    </recommendedName>
</protein>
<dbReference type="PANTHER" id="PTHR24148">
    <property type="entry name" value="ANKYRIN REPEAT DOMAIN-CONTAINING PROTEIN 39 HOMOLOG-RELATED"/>
    <property type="match status" value="1"/>
</dbReference>
<dbReference type="GeneID" id="54464112"/>
<dbReference type="Proteomes" id="UP000504636">
    <property type="component" value="Unplaced"/>
</dbReference>
<reference evidence="4" key="3">
    <citation type="submission" date="2025-04" db="UniProtKB">
        <authorList>
            <consortium name="RefSeq"/>
        </authorList>
    </citation>
    <scope>IDENTIFICATION</scope>
    <source>
        <strain evidence="4">CBS 304.34</strain>
    </source>
</reference>
<organism evidence="2">
    <name type="scientific">Mytilinidion resinicola</name>
    <dbReference type="NCBI Taxonomy" id="574789"/>
    <lineage>
        <taxon>Eukaryota</taxon>
        <taxon>Fungi</taxon>
        <taxon>Dikarya</taxon>
        <taxon>Ascomycota</taxon>
        <taxon>Pezizomycotina</taxon>
        <taxon>Dothideomycetes</taxon>
        <taxon>Pleosporomycetidae</taxon>
        <taxon>Mytilinidiales</taxon>
        <taxon>Mytilinidiaceae</taxon>
        <taxon>Mytilinidion</taxon>
    </lineage>
</organism>
<dbReference type="InterPro" id="IPR010730">
    <property type="entry name" value="HET"/>
</dbReference>
<evidence type="ECO:0000313" key="4">
    <source>
        <dbReference type="RefSeq" id="XP_033584393.1"/>
    </source>
</evidence>
<dbReference type="InterPro" id="IPR052895">
    <property type="entry name" value="HetReg/Transcr_Mod"/>
</dbReference>
<reference evidence="2 4" key="1">
    <citation type="journal article" date="2020" name="Stud. Mycol.">
        <title>101 Dothideomycetes genomes: a test case for predicting lifestyles and emergence of pathogens.</title>
        <authorList>
            <person name="Haridas S."/>
            <person name="Albert R."/>
            <person name="Binder M."/>
            <person name="Bloem J."/>
            <person name="Labutti K."/>
            <person name="Salamov A."/>
            <person name="Andreopoulos B."/>
            <person name="Baker S."/>
            <person name="Barry K."/>
            <person name="Bills G."/>
            <person name="Bluhm B."/>
            <person name="Cannon C."/>
            <person name="Castanera R."/>
            <person name="Culley D."/>
            <person name="Daum C."/>
            <person name="Ezra D."/>
            <person name="Gonzalez J."/>
            <person name="Henrissat B."/>
            <person name="Kuo A."/>
            <person name="Liang C."/>
            <person name="Lipzen A."/>
            <person name="Lutzoni F."/>
            <person name="Magnuson J."/>
            <person name="Mondo S."/>
            <person name="Nolan M."/>
            <person name="Ohm R."/>
            <person name="Pangilinan J."/>
            <person name="Park H.-J."/>
            <person name="Ramirez L."/>
            <person name="Alfaro M."/>
            <person name="Sun H."/>
            <person name="Tritt A."/>
            <person name="Yoshinaga Y."/>
            <person name="Zwiers L.-H."/>
            <person name="Turgeon B."/>
            <person name="Goodwin S."/>
            <person name="Spatafora J."/>
            <person name="Crous P."/>
            <person name="Grigoriev I."/>
        </authorList>
    </citation>
    <scope>NUCLEOTIDE SEQUENCE</scope>
    <source>
        <strain evidence="2 4">CBS 304.34</strain>
    </source>
</reference>
<keyword evidence="3" id="KW-1185">Reference proteome</keyword>
<evidence type="ECO:0000313" key="2">
    <source>
        <dbReference type="EMBL" id="KAF2817429.1"/>
    </source>
</evidence>
<dbReference type="EMBL" id="MU003692">
    <property type="protein sequence ID" value="KAF2817429.1"/>
    <property type="molecule type" value="Genomic_DNA"/>
</dbReference>
<dbReference type="OrthoDB" id="2157530at2759"/>
<accession>A0A6A6Z9Q4</accession>
<sequence length="898" mass="104923">MYDFFLFGQISQELMRTKEATYGETDNLGRHWTLNVADLILSSTFNWAFKILFPSYHWTLVALNVVLNMFVFSHHVVQLWSHKQITRLSRWNRYAWRWRDFYIERACLWTIRYLDVPAARIMLSVWWTTCHWFYRKMTPDLMRRLSLICSIMGMVYWSNPDSRYLRSARNMLLAYSLWMREIAKFTNPNPPEYTYTPLKGPEDIRVLLLHPRFGFRPVCCSLVQGPHMRLLLYEAISYTWGKMDKTEDLDGRRVAMYSTEEILVDGCKMKIPKSAFEILASYSSLFFPRLLWIDAICIDQKNEAEKSQQVPLMRKIYQHALFTTVFLGQFPIQQGQDNIRGSLLPFRYDGIYPIDARSRAHFKNAQLTFDLFNEFRILKKPLRRFGKDIYELYESLCRAESKPPQWAALLELLQHPWFERVWVVQEVAMPQHVQVRYGDEVIDWDIIASGVEMIHSSRQFRLWLELAHDIQLRHVQHSSLYNIIRMQRFRQKLHSSESWRREEIKILEALSQSFYFKATNPRDHIYGLMSFCGDPVEVDYGASVEDTFLNAATELFERAGGIRLLLHAAGLGNRYEIPTITLTLPSKTTTTISSTLRLPSWVPDWTNAPKYDRLQDSDRYLRPKEYEAGGEAILTVNMKNDRVLHLSAACIDAVYELGTPLFIMADQGVIGTADEMSHLAVNYEECWKTLTSSPCTDDTYAHTSPKQPLKEAFHRTLLINRPFEWGKSLEDTLVSFAKWAEQLKFFRFTSFAHREEEVYQLLQIMDKITSAVESSCGGRRLFITRKGYIGLCPPHTKTGDLLYVAPGLHVPILLRPESFVMQQYRGTSTSASTYRLVGECYCHGLMNGEAMPKKIELESTEPESRDLGSVEWESRELERMMLELIESESIQWESIELV</sequence>
<reference evidence="4" key="2">
    <citation type="submission" date="2020-04" db="EMBL/GenBank/DDBJ databases">
        <authorList>
            <consortium name="NCBI Genome Project"/>
        </authorList>
    </citation>
    <scope>NUCLEOTIDE SEQUENCE</scope>
    <source>
        <strain evidence="4">CBS 304.34</strain>
    </source>
</reference>
<name>A0A6A6Z9Q4_9PEZI</name>
<dbReference type="PANTHER" id="PTHR24148:SF64">
    <property type="entry name" value="HETEROKARYON INCOMPATIBILITY DOMAIN-CONTAINING PROTEIN"/>
    <property type="match status" value="1"/>
</dbReference>
<dbReference type="Pfam" id="PF26639">
    <property type="entry name" value="Het-6_barrel"/>
    <property type="match status" value="1"/>
</dbReference>
<proteinExistence type="predicted"/>
<feature type="domain" description="Heterokaryon incompatibility" evidence="1">
    <location>
        <begin position="233"/>
        <end position="426"/>
    </location>
</feature>
<gene>
    <name evidence="2 4" type="ORF">BDZ99DRAFT_493248</name>
</gene>
<dbReference type="AlphaFoldDB" id="A0A6A6Z9Q4"/>
<dbReference type="RefSeq" id="XP_033584393.1">
    <property type="nucleotide sequence ID" value="XM_033723219.1"/>
</dbReference>